<gene>
    <name evidence="1" type="ORF">Sangu_1597900</name>
</gene>
<accession>A0AAW2MSV0</accession>
<reference evidence="1" key="1">
    <citation type="submission" date="2020-06" db="EMBL/GenBank/DDBJ databases">
        <authorList>
            <person name="Li T."/>
            <person name="Hu X."/>
            <person name="Zhang T."/>
            <person name="Song X."/>
            <person name="Zhang H."/>
            <person name="Dai N."/>
            <person name="Sheng W."/>
            <person name="Hou X."/>
            <person name="Wei L."/>
        </authorList>
    </citation>
    <scope>NUCLEOTIDE SEQUENCE</scope>
    <source>
        <strain evidence="1">G01</strain>
        <tissue evidence="1">Leaf</tissue>
    </source>
</reference>
<dbReference type="AlphaFoldDB" id="A0AAW2MSV0"/>
<name>A0AAW2MSV0_9LAMI</name>
<comment type="caution">
    <text evidence="1">The sequence shown here is derived from an EMBL/GenBank/DDBJ whole genome shotgun (WGS) entry which is preliminary data.</text>
</comment>
<dbReference type="PANTHER" id="PTHR33116">
    <property type="entry name" value="REVERSE TRANSCRIPTASE ZINC-BINDING DOMAIN-CONTAINING PROTEIN-RELATED-RELATED"/>
    <property type="match status" value="1"/>
</dbReference>
<evidence type="ECO:0000313" key="1">
    <source>
        <dbReference type="EMBL" id="KAL0334417.1"/>
    </source>
</evidence>
<dbReference type="EMBL" id="JACGWK010000009">
    <property type="protein sequence ID" value="KAL0334417.1"/>
    <property type="molecule type" value="Genomic_DNA"/>
</dbReference>
<sequence length="318" mass="35522">MAPYYFCSGLPRNFNFLHIALGPRIKTHDTVDDGVFYWGLSLTSEFALDLCRAVTPIEIKAVVFQISDNKAPGPDGYTSCFFKKAWNIMGNLVCRAIMDFFRSGQMLRQLNHTNYCPLLEKLISPRYIPLMSTYGKAFDLVSWTFLPSTHGDVSGLAVNTSKSCIFTAGIQDDILDGILATTEFARGNMPVRYLGIPLTTQRLSVTDYSPLVDQIVGYIGPSSGIPREHRWSGRKFAIRRKKAVWVFGISNPGTLLSLPEFYGTFIAKQTPYGLSGSMRSTSSLWDWQPKKGDSPLLRRVAEIRDRIITDFGSTDAAI</sequence>
<dbReference type="PANTHER" id="PTHR33116:SF84">
    <property type="entry name" value="RNA-DIRECTED DNA POLYMERASE"/>
    <property type="match status" value="1"/>
</dbReference>
<organism evidence="1">
    <name type="scientific">Sesamum angustifolium</name>
    <dbReference type="NCBI Taxonomy" id="2727405"/>
    <lineage>
        <taxon>Eukaryota</taxon>
        <taxon>Viridiplantae</taxon>
        <taxon>Streptophyta</taxon>
        <taxon>Embryophyta</taxon>
        <taxon>Tracheophyta</taxon>
        <taxon>Spermatophyta</taxon>
        <taxon>Magnoliopsida</taxon>
        <taxon>eudicotyledons</taxon>
        <taxon>Gunneridae</taxon>
        <taxon>Pentapetalae</taxon>
        <taxon>asterids</taxon>
        <taxon>lamiids</taxon>
        <taxon>Lamiales</taxon>
        <taxon>Pedaliaceae</taxon>
        <taxon>Sesamum</taxon>
    </lineage>
</organism>
<protein>
    <submittedName>
        <fullName evidence="1">Uncharacterized protein</fullName>
    </submittedName>
</protein>
<proteinExistence type="predicted"/>
<reference evidence="1" key="2">
    <citation type="journal article" date="2024" name="Plant">
        <title>Genomic evolution and insights into agronomic trait innovations of Sesamum species.</title>
        <authorList>
            <person name="Miao H."/>
            <person name="Wang L."/>
            <person name="Qu L."/>
            <person name="Liu H."/>
            <person name="Sun Y."/>
            <person name="Le M."/>
            <person name="Wang Q."/>
            <person name="Wei S."/>
            <person name="Zheng Y."/>
            <person name="Lin W."/>
            <person name="Duan Y."/>
            <person name="Cao H."/>
            <person name="Xiong S."/>
            <person name="Wang X."/>
            <person name="Wei L."/>
            <person name="Li C."/>
            <person name="Ma Q."/>
            <person name="Ju M."/>
            <person name="Zhao R."/>
            <person name="Li G."/>
            <person name="Mu C."/>
            <person name="Tian Q."/>
            <person name="Mei H."/>
            <person name="Zhang T."/>
            <person name="Gao T."/>
            <person name="Zhang H."/>
        </authorList>
    </citation>
    <scope>NUCLEOTIDE SEQUENCE</scope>
    <source>
        <strain evidence="1">G01</strain>
    </source>
</reference>